<dbReference type="GO" id="GO:0008236">
    <property type="term" value="F:serine-type peptidase activity"/>
    <property type="evidence" value="ECO:0007669"/>
    <property type="project" value="InterPro"/>
</dbReference>
<dbReference type="PANTHER" id="PTHR37049">
    <property type="entry name" value="PEPTIDASE S41 FAMILY PROTEIN"/>
    <property type="match status" value="1"/>
</dbReference>
<feature type="signal peptide" evidence="1">
    <location>
        <begin position="1"/>
        <end position="18"/>
    </location>
</feature>
<keyword evidence="1" id="KW-0732">Signal</keyword>
<evidence type="ECO:0000259" key="2">
    <source>
        <dbReference type="Pfam" id="PF03572"/>
    </source>
</evidence>
<dbReference type="AlphaFoldDB" id="A0AAV9XQ00"/>
<dbReference type="EMBL" id="JAVHJO010000001">
    <property type="protein sequence ID" value="KAK6543642.1"/>
    <property type="molecule type" value="Genomic_DNA"/>
</dbReference>
<sequence length="834" mass="90354">MIGKFAAALLSLSGVVNAVAFPQNSGTPTTSARASAAPNASPSAYTPSASDLASGCANVANAAAAFARTSGARSASAFPIDPKIGYDCLQSIPLTKDAALDFIFELSKLMQFQSTLTYLARPPAKSGQDPMDILGGLNNLYNSVQSGSITSWNELETRIERLLAGAHEGHLYVQWIVPQIISFQAPFSLIDISTDGKSQPKVYVVDDVAGQTNDNLQGSAITQLNGQDILAAIEELTYYEQSQSPDARWNAAFQSQNPPKQGSFYVRPRYPGSNTFTLTFENGTTTEYPYQGYAFNVAGQNVWASLGTGQDIWDKLINVPPTSSNSNAKRLRKRALEANKQRRTQNPDLDNAIARLQKRQSGSNSAPPPAQLVAFNATFPDTPGVNPYIQDINQVVGGYFMDDYAGDGSTTAILDITGFAPSDETAQFATQAVQAAVQMFLAEAKRRKMQKLIIDVRGNGGGFVNMGYDMYTQLFPGSQPYSGTRIRFHPASEKFAEAFTQLVNEDVVNGLIRAIGGGMGENLSNAQVNQYQLASYASLSNLDQFLTVDEDAQPFTSFTDFVGPVPVYGDNFTHILTYALNNTLAVGDLDYDITGYGRRASFRNNPQPFANEDIVLLTDGVCASTCGIFGEFLRNQQKIRTVVVGGRPNTEQSAAIGGTRGTQIIQHTAHLLNFVQIVENNFQPANAQEQQQWDNIFPRPFNINIAEAAVNWKDNIRRTDPTNTPLQFYLEAADCRLFYTRDTLVYSHNLWAMVDGLAWGADTNCAVGSIKNATVVLGDSNGVPVSIGTTSGSGMNSGYGDTPQLTGDKTIDTGLWIWYGVRDSLGSSNGKRPY</sequence>
<evidence type="ECO:0008006" key="6">
    <source>
        <dbReference type="Google" id="ProtNLM"/>
    </source>
</evidence>
<dbReference type="Pfam" id="PF03572">
    <property type="entry name" value="Peptidase_S41"/>
    <property type="match status" value="1"/>
</dbReference>
<protein>
    <recommendedName>
        <fullName evidence="6">Tail specific protease domain-containing protein</fullName>
    </recommendedName>
</protein>
<feature type="chain" id="PRO_5043720993" description="Tail specific protease domain-containing protein" evidence="1">
    <location>
        <begin position="19"/>
        <end position="834"/>
    </location>
</feature>
<dbReference type="SUPFAM" id="SSF52096">
    <property type="entry name" value="ClpP/crotonase"/>
    <property type="match status" value="1"/>
</dbReference>
<dbReference type="InterPro" id="IPR005151">
    <property type="entry name" value="Tail-specific_protease"/>
</dbReference>
<name>A0AAV9XQ00_9PEZI</name>
<dbReference type="InterPro" id="IPR056186">
    <property type="entry name" value="PDZ_CPAF-rel"/>
</dbReference>
<accession>A0AAV9XQ00</accession>
<reference evidence="4 5" key="1">
    <citation type="submission" date="2019-10" db="EMBL/GenBank/DDBJ databases">
        <authorList>
            <person name="Palmer J.M."/>
        </authorList>
    </citation>
    <scope>NUCLEOTIDE SEQUENCE [LARGE SCALE GENOMIC DNA]</scope>
    <source>
        <strain evidence="4 5">TWF694</strain>
    </source>
</reference>
<organism evidence="4 5">
    <name type="scientific">Orbilia ellipsospora</name>
    <dbReference type="NCBI Taxonomy" id="2528407"/>
    <lineage>
        <taxon>Eukaryota</taxon>
        <taxon>Fungi</taxon>
        <taxon>Dikarya</taxon>
        <taxon>Ascomycota</taxon>
        <taxon>Pezizomycotina</taxon>
        <taxon>Orbiliomycetes</taxon>
        <taxon>Orbiliales</taxon>
        <taxon>Orbiliaceae</taxon>
        <taxon>Orbilia</taxon>
    </lineage>
</organism>
<dbReference type="GO" id="GO:0006508">
    <property type="term" value="P:proteolysis"/>
    <property type="evidence" value="ECO:0007669"/>
    <property type="project" value="InterPro"/>
</dbReference>
<dbReference type="Pfam" id="PF23658">
    <property type="entry name" value="PDZ_CPAF_rel"/>
    <property type="match status" value="1"/>
</dbReference>
<feature type="domain" description="CPAF-like PDZ" evidence="3">
    <location>
        <begin position="182"/>
        <end position="290"/>
    </location>
</feature>
<dbReference type="Proteomes" id="UP001365542">
    <property type="component" value="Unassembled WGS sequence"/>
</dbReference>
<dbReference type="InterPro" id="IPR052766">
    <property type="entry name" value="S41A_metabolite_peptidase"/>
</dbReference>
<keyword evidence="5" id="KW-1185">Reference proteome</keyword>
<feature type="domain" description="Tail specific protease" evidence="2">
    <location>
        <begin position="413"/>
        <end position="647"/>
    </location>
</feature>
<evidence type="ECO:0000256" key="1">
    <source>
        <dbReference type="SAM" id="SignalP"/>
    </source>
</evidence>
<dbReference type="PANTHER" id="PTHR37049:SF4">
    <property type="entry name" value="RHODANESE DOMAIN-CONTAINING PROTEIN"/>
    <property type="match status" value="1"/>
</dbReference>
<evidence type="ECO:0000313" key="4">
    <source>
        <dbReference type="EMBL" id="KAK6543642.1"/>
    </source>
</evidence>
<evidence type="ECO:0000313" key="5">
    <source>
        <dbReference type="Proteomes" id="UP001365542"/>
    </source>
</evidence>
<gene>
    <name evidence="4" type="ORF">TWF694_000385</name>
</gene>
<dbReference type="Gene3D" id="3.90.226.10">
    <property type="entry name" value="2-enoyl-CoA Hydratase, Chain A, domain 1"/>
    <property type="match status" value="1"/>
</dbReference>
<comment type="caution">
    <text evidence="4">The sequence shown here is derived from an EMBL/GenBank/DDBJ whole genome shotgun (WGS) entry which is preliminary data.</text>
</comment>
<proteinExistence type="predicted"/>
<dbReference type="InterPro" id="IPR029045">
    <property type="entry name" value="ClpP/crotonase-like_dom_sf"/>
</dbReference>
<evidence type="ECO:0000259" key="3">
    <source>
        <dbReference type="Pfam" id="PF23658"/>
    </source>
</evidence>